<dbReference type="Proteomes" id="UP000198406">
    <property type="component" value="Unassembled WGS sequence"/>
</dbReference>
<evidence type="ECO:0000256" key="2">
    <source>
        <dbReference type="ARBA" id="ARBA00022559"/>
    </source>
</evidence>
<keyword evidence="6" id="KW-1185">Reference proteome</keyword>
<dbReference type="InterPro" id="IPR036249">
    <property type="entry name" value="Thioredoxin-like_sf"/>
</dbReference>
<protein>
    <submittedName>
        <fullName evidence="5">Uncharacterized protein</fullName>
    </submittedName>
</protein>
<dbReference type="AlphaFoldDB" id="A0A1Z5JDK5"/>
<comment type="similarity">
    <text evidence="1">Belongs to the glutathione peroxidase family.</text>
</comment>
<keyword evidence="2" id="KW-0575">Peroxidase</keyword>
<reference evidence="5 6" key="1">
    <citation type="journal article" date="2015" name="Plant Cell">
        <title>Oil accumulation by the oleaginous diatom Fistulifera solaris as revealed by the genome and transcriptome.</title>
        <authorList>
            <person name="Tanaka T."/>
            <person name="Maeda Y."/>
            <person name="Veluchamy A."/>
            <person name="Tanaka M."/>
            <person name="Abida H."/>
            <person name="Marechal E."/>
            <person name="Bowler C."/>
            <person name="Muto M."/>
            <person name="Sunaga Y."/>
            <person name="Tanaka M."/>
            <person name="Yoshino T."/>
            <person name="Taniguchi T."/>
            <person name="Fukuda Y."/>
            <person name="Nemoto M."/>
            <person name="Matsumoto M."/>
            <person name="Wong P.S."/>
            <person name="Aburatani S."/>
            <person name="Fujibuchi W."/>
        </authorList>
    </citation>
    <scope>NUCLEOTIDE SEQUENCE [LARGE SCALE GENOMIC DNA]</scope>
    <source>
        <strain evidence="5 6">JPCC DA0580</strain>
    </source>
</reference>
<organism evidence="5 6">
    <name type="scientific">Fistulifera solaris</name>
    <name type="common">Oleaginous diatom</name>
    <dbReference type="NCBI Taxonomy" id="1519565"/>
    <lineage>
        <taxon>Eukaryota</taxon>
        <taxon>Sar</taxon>
        <taxon>Stramenopiles</taxon>
        <taxon>Ochrophyta</taxon>
        <taxon>Bacillariophyta</taxon>
        <taxon>Bacillariophyceae</taxon>
        <taxon>Bacillariophycidae</taxon>
        <taxon>Naviculales</taxon>
        <taxon>Naviculaceae</taxon>
        <taxon>Fistulifera</taxon>
    </lineage>
</organism>
<proteinExistence type="inferred from homology"/>
<comment type="caution">
    <text evidence="5">The sequence shown here is derived from an EMBL/GenBank/DDBJ whole genome shotgun (WGS) entry which is preliminary data.</text>
</comment>
<sequence length="317" mass="35494">MRYYFHHVLAVLALATKVRAFRTAVSTRSQRHTVQLSLSQNGSSEQRRAILRQLLTVGGWTVLTPSALADEESFAAISARANQISQDMNKEAAQVAVTQRSNDKTAYDFSLPMEGKNTPFKDIIGQSITESGDARVKAILVVNLKQDDPIARKTIPELIALATKYGRDTSALRVIVSPSDQGYYEPDTSQLIRLKLASEYGYGINPSTIVTDKVNFLGTGAHPFWRWLQASCRTPAGLGRLEGNFEKFLLDGRTGLPLRRYPRKYKPLNMEDDIAAVLNGKPLPPPRANWQEEWRAAAAEADRDTYRFQKGLNYYDQ</sequence>
<dbReference type="PANTHER" id="PTHR11592:SF78">
    <property type="entry name" value="GLUTATHIONE PEROXIDASE"/>
    <property type="match status" value="1"/>
</dbReference>
<evidence type="ECO:0000256" key="1">
    <source>
        <dbReference type="ARBA" id="ARBA00006926"/>
    </source>
</evidence>
<evidence type="ECO:0000313" key="5">
    <source>
        <dbReference type="EMBL" id="GAX12100.1"/>
    </source>
</evidence>
<feature type="chain" id="PRO_5012803268" evidence="4">
    <location>
        <begin position="21"/>
        <end position="317"/>
    </location>
</feature>
<dbReference type="Gene3D" id="3.40.30.10">
    <property type="entry name" value="Glutaredoxin"/>
    <property type="match status" value="1"/>
</dbReference>
<dbReference type="PROSITE" id="PS51355">
    <property type="entry name" value="GLUTATHIONE_PEROXID_3"/>
    <property type="match status" value="1"/>
</dbReference>
<dbReference type="InterPro" id="IPR000889">
    <property type="entry name" value="Glutathione_peroxidase"/>
</dbReference>
<dbReference type="OrthoDB" id="446890at2759"/>
<keyword evidence="4" id="KW-0732">Signal</keyword>
<name>A0A1Z5JDK5_FISSO</name>
<feature type="signal peptide" evidence="4">
    <location>
        <begin position="1"/>
        <end position="20"/>
    </location>
</feature>
<dbReference type="EMBL" id="BDSP01000049">
    <property type="protein sequence ID" value="GAX12100.1"/>
    <property type="molecule type" value="Genomic_DNA"/>
</dbReference>
<keyword evidence="3" id="KW-0560">Oxidoreductase</keyword>
<dbReference type="GO" id="GO:0004601">
    <property type="term" value="F:peroxidase activity"/>
    <property type="evidence" value="ECO:0007669"/>
    <property type="project" value="UniProtKB-KW"/>
</dbReference>
<dbReference type="GO" id="GO:0006979">
    <property type="term" value="P:response to oxidative stress"/>
    <property type="evidence" value="ECO:0007669"/>
    <property type="project" value="InterPro"/>
</dbReference>
<dbReference type="SUPFAM" id="SSF52833">
    <property type="entry name" value="Thioredoxin-like"/>
    <property type="match status" value="1"/>
</dbReference>
<evidence type="ECO:0000256" key="3">
    <source>
        <dbReference type="ARBA" id="ARBA00023002"/>
    </source>
</evidence>
<dbReference type="PANTHER" id="PTHR11592">
    <property type="entry name" value="GLUTATHIONE PEROXIDASE"/>
    <property type="match status" value="1"/>
</dbReference>
<evidence type="ECO:0000313" key="6">
    <source>
        <dbReference type="Proteomes" id="UP000198406"/>
    </source>
</evidence>
<evidence type="ECO:0000256" key="4">
    <source>
        <dbReference type="SAM" id="SignalP"/>
    </source>
</evidence>
<gene>
    <name evidence="5" type="ORF">FisN_15Lh208</name>
</gene>
<dbReference type="InParanoid" id="A0A1Z5JDK5"/>
<accession>A0A1Z5JDK5</accession>